<dbReference type="GO" id="GO:0006351">
    <property type="term" value="P:DNA-templated transcription"/>
    <property type="evidence" value="ECO:0007669"/>
    <property type="project" value="InterPro"/>
</dbReference>
<evidence type="ECO:0000256" key="3">
    <source>
        <dbReference type="ARBA" id="ARBA00022478"/>
    </source>
</evidence>
<evidence type="ECO:0000259" key="8">
    <source>
        <dbReference type="Pfam" id="PF04563"/>
    </source>
</evidence>
<dbReference type="InterPro" id="IPR015712">
    <property type="entry name" value="DNA-dir_RNA_pol_su2"/>
</dbReference>
<keyword evidence="3" id="KW-0240">DNA-directed RNA polymerase</keyword>
<dbReference type="Pfam" id="PF04563">
    <property type="entry name" value="RNA_pol_Rpb2_1"/>
    <property type="match status" value="1"/>
</dbReference>
<feature type="compositionally biased region" description="Polar residues" evidence="7">
    <location>
        <begin position="1"/>
        <end position="14"/>
    </location>
</feature>
<dbReference type="InterPro" id="IPR007644">
    <property type="entry name" value="RNA_pol_bsu_protrusion"/>
</dbReference>
<evidence type="ECO:0000256" key="1">
    <source>
        <dbReference type="ARBA" id="ARBA00006835"/>
    </source>
</evidence>
<evidence type="ECO:0000313" key="9">
    <source>
        <dbReference type="EMBL" id="CAB4298739.1"/>
    </source>
</evidence>
<accession>A0A6J5WAY8</accession>
<dbReference type="PANTHER" id="PTHR20856">
    <property type="entry name" value="DNA-DIRECTED RNA POLYMERASE I SUBUNIT 2"/>
    <property type="match status" value="1"/>
</dbReference>
<keyword evidence="10" id="KW-1185">Reference proteome</keyword>
<name>A0A6J5WAY8_PRUAR</name>
<evidence type="ECO:0000313" key="10">
    <source>
        <dbReference type="Proteomes" id="UP000507245"/>
    </source>
</evidence>
<evidence type="ECO:0000256" key="5">
    <source>
        <dbReference type="ARBA" id="ARBA00022695"/>
    </source>
</evidence>
<dbReference type="SUPFAM" id="SSF64484">
    <property type="entry name" value="beta and beta-prime subunits of DNA dependent RNA-polymerase"/>
    <property type="match status" value="1"/>
</dbReference>
<organism evidence="9 10">
    <name type="scientific">Prunus armeniaca</name>
    <name type="common">Apricot</name>
    <name type="synonym">Armeniaca vulgaris</name>
    <dbReference type="NCBI Taxonomy" id="36596"/>
    <lineage>
        <taxon>Eukaryota</taxon>
        <taxon>Viridiplantae</taxon>
        <taxon>Streptophyta</taxon>
        <taxon>Embryophyta</taxon>
        <taxon>Tracheophyta</taxon>
        <taxon>Spermatophyta</taxon>
        <taxon>Magnoliopsida</taxon>
        <taxon>eudicotyledons</taxon>
        <taxon>Gunneridae</taxon>
        <taxon>Pentapetalae</taxon>
        <taxon>rosids</taxon>
        <taxon>fabids</taxon>
        <taxon>Rosales</taxon>
        <taxon>Rosaceae</taxon>
        <taxon>Amygdaloideae</taxon>
        <taxon>Amygdaleae</taxon>
        <taxon>Prunus</taxon>
    </lineage>
</organism>
<comment type="similarity">
    <text evidence="1">Belongs to the RNA polymerase beta chain family.</text>
</comment>
<dbReference type="GO" id="GO:0000428">
    <property type="term" value="C:DNA-directed RNA polymerase complex"/>
    <property type="evidence" value="ECO:0007669"/>
    <property type="project" value="UniProtKB-KW"/>
</dbReference>
<keyword evidence="5" id="KW-0548">Nucleotidyltransferase</keyword>
<dbReference type="GO" id="GO:0003899">
    <property type="term" value="F:DNA-directed RNA polymerase activity"/>
    <property type="evidence" value="ECO:0007669"/>
    <property type="project" value="UniProtKB-EC"/>
</dbReference>
<keyword evidence="4" id="KW-0808">Transferase</keyword>
<dbReference type="EC" id="2.7.7.6" evidence="2"/>
<sequence>MGVAQDSSANPPKNNKQKSNDGKQIPHSAIDKEFLAAPIKSATDKFALLPEFLKVRGLVKQHLDSFNYFVNTGIKKIVRANDRIVSGVDPSIYLRFKDISIGEPSLTMDGVTEKIAPHTCRLSDMTYSAPIKVDVEYIQGSHDQKTRVEKWRNVDEGCLLCYGVAPAPYMGKPNLNLPNLVSAPSTLEDTS</sequence>
<keyword evidence="6" id="KW-0804">Transcription</keyword>
<dbReference type="GO" id="GO:0003677">
    <property type="term" value="F:DNA binding"/>
    <property type="evidence" value="ECO:0007669"/>
    <property type="project" value="InterPro"/>
</dbReference>
<evidence type="ECO:0000256" key="4">
    <source>
        <dbReference type="ARBA" id="ARBA00022679"/>
    </source>
</evidence>
<proteinExistence type="inferred from homology"/>
<dbReference type="OrthoDB" id="10248617at2759"/>
<protein>
    <recommendedName>
        <fullName evidence="2">DNA-directed RNA polymerase</fullName>
        <ecNumber evidence="2">2.7.7.6</ecNumber>
    </recommendedName>
</protein>
<evidence type="ECO:0000256" key="7">
    <source>
        <dbReference type="SAM" id="MobiDB-lite"/>
    </source>
</evidence>
<dbReference type="EMBL" id="CAEKKB010000002">
    <property type="protein sequence ID" value="CAB4298739.1"/>
    <property type="molecule type" value="Genomic_DNA"/>
</dbReference>
<gene>
    <name evidence="9" type="ORF">ORAREDHAP_LOCUS11436</name>
</gene>
<dbReference type="Gene3D" id="3.90.1100.10">
    <property type="match status" value="1"/>
</dbReference>
<feature type="domain" description="RNA polymerase beta subunit protrusion" evidence="8">
    <location>
        <begin position="57"/>
        <end position="148"/>
    </location>
</feature>
<dbReference type="Proteomes" id="UP000507245">
    <property type="component" value="Unassembled WGS sequence"/>
</dbReference>
<dbReference type="AlphaFoldDB" id="A0A6J5WAY8"/>
<feature type="region of interest" description="Disordered" evidence="7">
    <location>
        <begin position="1"/>
        <end position="25"/>
    </location>
</feature>
<evidence type="ECO:0000256" key="2">
    <source>
        <dbReference type="ARBA" id="ARBA00012418"/>
    </source>
</evidence>
<reference evidence="10" key="1">
    <citation type="journal article" date="2020" name="Genome Biol.">
        <title>Gamete binning: chromosome-level and haplotype-resolved genome assembly enabled by high-throughput single-cell sequencing of gamete genomes.</title>
        <authorList>
            <person name="Campoy J.A."/>
            <person name="Sun H."/>
            <person name="Goel M."/>
            <person name="Jiao W.-B."/>
            <person name="Folz-Donahue K."/>
            <person name="Wang N."/>
            <person name="Rubio M."/>
            <person name="Liu C."/>
            <person name="Kukat C."/>
            <person name="Ruiz D."/>
            <person name="Huettel B."/>
            <person name="Schneeberger K."/>
        </authorList>
    </citation>
    <scope>NUCLEOTIDE SEQUENCE [LARGE SCALE GENOMIC DNA]</scope>
    <source>
        <strain evidence="10">cv. Rojo Pasion</strain>
    </source>
</reference>
<dbReference type="GO" id="GO:0032549">
    <property type="term" value="F:ribonucleoside binding"/>
    <property type="evidence" value="ECO:0007669"/>
    <property type="project" value="InterPro"/>
</dbReference>
<evidence type="ECO:0000256" key="6">
    <source>
        <dbReference type="ARBA" id="ARBA00023163"/>
    </source>
</evidence>